<sequence>MPAKYYSLGPGTLKLGETGTGLDLSCQVKSAKVTWDNDKDDDIYTLCGDTVPGETTYSAKLELTALQDLSTGGIIEYTWKNKGTKVKVVYVPNTAQGAKVEGEVIIQPCDVGGDVRSKPETDLELPFVGEPSFTPQSAG</sequence>
<dbReference type="AlphaFoldDB" id="A0A7H0SQQ5"/>
<accession>A0A7H0SQQ5</accession>
<evidence type="ECO:0008006" key="3">
    <source>
        <dbReference type="Google" id="ProtNLM"/>
    </source>
</evidence>
<organism evidence="1 2">
    <name type="scientific">Corynebacterium poyangense</name>
    <dbReference type="NCBI Taxonomy" id="2684405"/>
    <lineage>
        <taxon>Bacteria</taxon>
        <taxon>Bacillati</taxon>
        <taxon>Actinomycetota</taxon>
        <taxon>Actinomycetes</taxon>
        <taxon>Mycobacteriales</taxon>
        <taxon>Corynebacteriaceae</taxon>
        <taxon>Corynebacterium</taxon>
    </lineage>
</organism>
<dbReference type="Proteomes" id="UP000516320">
    <property type="component" value="Chromosome"/>
</dbReference>
<reference evidence="1 2" key="1">
    <citation type="submission" date="2019-12" db="EMBL/GenBank/DDBJ databases">
        <title>Corynebacterium sp. nov., isolated from feces of the Anser Albifrons in China.</title>
        <authorList>
            <person name="Liu Q."/>
        </authorList>
    </citation>
    <scope>NUCLEOTIDE SEQUENCE [LARGE SCALE GENOMIC DNA]</scope>
    <source>
        <strain evidence="1 2">4H37-19</strain>
    </source>
</reference>
<evidence type="ECO:0000313" key="2">
    <source>
        <dbReference type="Proteomes" id="UP000516320"/>
    </source>
</evidence>
<protein>
    <recommendedName>
        <fullName evidence="3">Phage tail protein</fullName>
    </recommendedName>
</protein>
<keyword evidence="2" id="KW-1185">Reference proteome</keyword>
<gene>
    <name evidence="1" type="ORF">GP475_09685</name>
</gene>
<dbReference type="EMBL" id="CP046884">
    <property type="protein sequence ID" value="QNQ90880.1"/>
    <property type="molecule type" value="Genomic_DNA"/>
</dbReference>
<evidence type="ECO:0000313" key="1">
    <source>
        <dbReference type="EMBL" id="QNQ90880.1"/>
    </source>
</evidence>
<dbReference type="KEGG" id="cpoy:GP475_09685"/>
<name>A0A7H0SQQ5_9CORY</name>
<proteinExistence type="predicted"/>
<dbReference type="RefSeq" id="WP_187974190.1">
    <property type="nucleotide sequence ID" value="NZ_CP046884.1"/>
</dbReference>